<dbReference type="Proteomes" id="UP001160148">
    <property type="component" value="Unassembled WGS sequence"/>
</dbReference>
<accession>A0AAV0VJK0</accession>
<proteinExistence type="predicted"/>
<evidence type="ECO:0000313" key="2">
    <source>
        <dbReference type="Proteomes" id="UP001160148"/>
    </source>
</evidence>
<keyword evidence="2" id="KW-1185">Reference proteome</keyword>
<reference evidence="1 2" key="1">
    <citation type="submission" date="2023-01" db="EMBL/GenBank/DDBJ databases">
        <authorList>
            <person name="Whitehead M."/>
        </authorList>
    </citation>
    <scope>NUCLEOTIDE SEQUENCE [LARGE SCALE GENOMIC DNA]</scope>
</reference>
<comment type="caution">
    <text evidence="1">The sequence shown here is derived from an EMBL/GenBank/DDBJ whole genome shotgun (WGS) entry which is preliminary data.</text>
</comment>
<evidence type="ECO:0000313" key="1">
    <source>
        <dbReference type="EMBL" id="CAI6344408.1"/>
    </source>
</evidence>
<protein>
    <submittedName>
        <fullName evidence="1">Uncharacterized protein</fullName>
    </submittedName>
</protein>
<organism evidence="1 2">
    <name type="scientific">Macrosiphum euphorbiae</name>
    <name type="common">potato aphid</name>
    <dbReference type="NCBI Taxonomy" id="13131"/>
    <lineage>
        <taxon>Eukaryota</taxon>
        <taxon>Metazoa</taxon>
        <taxon>Ecdysozoa</taxon>
        <taxon>Arthropoda</taxon>
        <taxon>Hexapoda</taxon>
        <taxon>Insecta</taxon>
        <taxon>Pterygota</taxon>
        <taxon>Neoptera</taxon>
        <taxon>Paraneoptera</taxon>
        <taxon>Hemiptera</taxon>
        <taxon>Sternorrhyncha</taxon>
        <taxon>Aphidomorpha</taxon>
        <taxon>Aphidoidea</taxon>
        <taxon>Aphididae</taxon>
        <taxon>Macrosiphini</taxon>
        <taxon>Macrosiphum</taxon>
    </lineage>
</organism>
<sequence>MENRIVFTKTSDRFHNLINDGETHQRSGTLVKIITKLLPSKTRRAAVMVGSMLFDDGSLAVETSTSLAAPVARSLSQLHRND</sequence>
<dbReference type="EMBL" id="CARXXK010000001">
    <property type="protein sequence ID" value="CAI6344408.1"/>
    <property type="molecule type" value="Genomic_DNA"/>
</dbReference>
<dbReference type="AlphaFoldDB" id="A0AAV0VJK0"/>
<name>A0AAV0VJK0_9HEMI</name>
<gene>
    <name evidence="1" type="ORF">MEUPH1_LOCUS1543</name>
</gene>